<dbReference type="Proteomes" id="UP001595886">
    <property type="component" value="Unassembled WGS sequence"/>
</dbReference>
<dbReference type="Pfam" id="PF00593">
    <property type="entry name" value="TonB_dep_Rec_b-barrel"/>
    <property type="match status" value="1"/>
</dbReference>
<dbReference type="PANTHER" id="PTHR47234">
    <property type="match status" value="1"/>
</dbReference>
<dbReference type="Gene3D" id="2.170.130.10">
    <property type="entry name" value="TonB-dependent receptor, plug domain"/>
    <property type="match status" value="1"/>
</dbReference>
<dbReference type="InterPro" id="IPR039426">
    <property type="entry name" value="TonB-dep_rcpt-like"/>
</dbReference>
<evidence type="ECO:0000256" key="9">
    <source>
        <dbReference type="ARBA" id="ARBA00023237"/>
    </source>
</evidence>
<evidence type="ECO:0000256" key="8">
    <source>
        <dbReference type="ARBA" id="ARBA00023136"/>
    </source>
</evidence>
<dbReference type="InterPro" id="IPR000531">
    <property type="entry name" value="Beta-barrel_TonB"/>
</dbReference>
<evidence type="ECO:0000256" key="11">
    <source>
        <dbReference type="RuleBase" id="RU003357"/>
    </source>
</evidence>
<dbReference type="SMART" id="SM00965">
    <property type="entry name" value="STN"/>
    <property type="match status" value="1"/>
</dbReference>
<name>A0ABV9QSG5_9GAMM</name>
<dbReference type="InterPro" id="IPR011662">
    <property type="entry name" value="Secretin/TonB_short_N"/>
</dbReference>
<keyword evidence="9 10" id="KW-0998">Cell outer membrane</keyword>
<keyword evidence="4" id="KW-0406">Ion transport</keyword>
<dbReference type="Gene3D" id="2.40.170.20">
    <property type="entry name" value="TonB-dependent receptor, beta-barrel domain"/>
    <property type="match status" value="1"/>
</dbReference>
<dbReference type="InterPro" id="IPR012910">
    <property type="entry name" value="Plug_dom"/>
</dbReference>
<keyword evidence="6" id="KW-0408">Iron</keyword>
<feature type="chain" id="PRO_5045731473" evidence="12">
    <location>
        <begin position="21"/>
        <end position="949"/>
    </location>
</feature>
<dbReference type="Gene3D" id="3.55.50.30">
    <property type="match status" value="1"/>
</dbReference>
<keyword evidence="14" id="KW-0675">Receptor</keyword>
<keyword evidence="15" id="KW-1185">Reference proteome</keyword>
<comment type="caution">
    <text evidence="14">The sequence shown here is derived from an EMBL/GenBank/DDBJ whole genome shotgun (WGS) entry which is preliminary data.</text>
</comment>
<keyword evidence="7 11" id="KW-0798">TonB box</keyword>
<keyword evidence="3 10" id="KW-1134">Transmembrane beta strand</keyword>
<evidence type="ECO:0000256" key="4">
    <source>
        <dbReference type="ARBA" id="ARBA00022496"/>
    </source>
</evidence>
<evidence type="ECO:0000313" key="14">
    <source>
        <dbReference type="EMBL" id="MFC4819960.1"/>
    </source>
</evidence>
<dbReference type="PANTHER" id="PTHR47234:SF1">
    <property type="entry name" value="TONB-DEPENDENT RECEPTOR"/>
    <property type="match status" value="1"/>
</dbReference>
<dbReference type="InterPro" id="IPR036942">
    <property type="entry name" value="Beta-barrel_TonB_sf"/>
</dbReference>
<evidence type="ECO:0000256" key="10">
    <source>
        <dbReference type="PROSITE-ProRule" id="PRU01360"/>
    </source>
</evidence>
<dbReference type="Pfam" id="PF07715">
    <property type="entry name" value="Plug"/>
    <property type="match status" value="1"/>
</dbReference>
<dbReference type="InterPro" id="IPR037066">
    <property type="entry name" value="Plug_dom_sf"/>
</dbReference>
<keyword evidence="5 10" id="KW-0812">Transmembrane</keyword>
<comment type="subcellular location">
    <subcellularLocation>
        <location evidence="1 10">Cell outer membrane</location>
        <topology evidence="1 10">Multi-pass membrane protein</topology>
    </subcellularLocation>
</comment>
<dbReference type="RefSeq" id="WP_380019773.1">
    <property type="nucleotide sequence ID" value="NZ_JBHSHD010000006.1"/>
</dbReference>
<sequence>MRKWAACAFALALCASGALADSAAQTFRLAGGELAALLNALAAQGRIQILYDAELLAGRRAEGLDGTYSVEAALTRLLRGSGLEAVAVNADTFVVKPATRSTLPPPALDTPVVPRQAPEIELSRVLVNDAGISRLAMSPTMPVTEITREQIDSSGYTTLFDLLKAQPGIQVANQPEAMAATSDANFRTGASGAAAVALRRLGSKSTLFLVDGRRIAGYGLAPDGTGTVPDLNAIPLAMIERIEILRDGASAIYGSDAVAGVVNILLRRDFAGAEASVYAGASDRGDAAAQQASVSWGARTASGIGLLLNLNYLHASPLTGDQRSWYSLDQRRQGLRDLRSLYSFPGNVIYDDGSIEAAQGCAPRNLTARGLCVLDGAKFTTLQNGNNGKSLLGRLDVPLDGSTRLRLDLRVTDLVQRQQAAPSAAQLVLASLQEESEPQPVQWLYSFNDIGPVRETTRSTLLSLGAGVDGLIGSWTWSVDASAQRNRVVDTIDGLVRDDAFRLSVDGERYTFGDTPPSAALRALMAPRAVRRGSSTLEEASFATSGAAFDLPAGAATLSTGAELRREGVEQRPGLTLQSGHLLNQPREYPLSRHRVASAAFVKLDLPILESLGADLAWRVEKTGRFAAHGAPTLGLHWRPAEGLLLRASSSSGYRAPTLHELYQPRSIGNPETVWVPESAGPCVDTLASTTGQAACLLSVTRGGNPALRPETSHTTAWGLVWSPSPSFSLSADVYRSVRRNEIAGVPVAYTLDHADRFADVVVRTQDGRIAALNDVLVNLARTTTRGIDAEARWDVDFGRAGQLRLNVGLNYLDALDRRGAPGVPVARSAGYAATPRLTGVSTARWALGDWIVGANYRYVGSYRLRPYADYVAPCAAYRAAQGKCSVPPFGLLNLNVTYSGIPHWAFTLSVNNVADHQPRYYEELSGGYNPAFDDPVGRYYAFRATYRF</sequence>
<organism evidence="14 15">
    <name type="scientific">Dokdonella ginsengisoli</name>
    <dbReference type="NCBI Taxonomy" id="363846"/>
    <lineage>
        <taxon>Bacteria</taxon>
        <taxon>Pseudomonadati</taxon>
        <taxon>Pseudomonadota</taxon>
        <taxon>Gammaproteobacteria</taxon>
        <taxon>Lysobacterales</taxon>
        <taxon>Rhodanobacteraceae</taxon>
        <taxon>Dokdonella</taxon>
    </lineage>
</organism>
<keyword evidence="2 10" id="KW-0813">Transport</keyword>
<feature type="signal peptide" evidence="12">
    <location>
        <begin position="1"/>
        <end position="20"/>
    </location>
</feature>
<dbReference type="PROSITE" id="PS52016">
    <property type="entry name" value="TONB_DEPENDENT_REC_3"/>
    <property type="match status" value="1"/>
</dbReference>
<accession>A0ABV9QSG5</accession>
<evidence type="ECO:0000313" key="15">
    <source>
        <dbReference type="Proteomes" id="UP001595886"/>
    </source>
</evidence>
<proteinExistence type="inferred from homology"/>
<gene>
    <name evidence="14" type="ORF">ACFO6Q_06475</name>
</gene>
<keyword evidence="8 10" id="KW-0472">Membrane</keyword>
<keyword evidence="4" id="KW-0410">Iron transport</keyword>
<evidence type="ECO:0000259" key="13">
    <source>
        <dbReference type="SMART" id="SM00965"/>
    </source>
</evidence>
<comment type="similarity">
    <text evidence="10 11">Belongs to the TonB-dependent receptor family.</text>
</comment>
<reference evidence="15" key="1">
    <citation type="journal article" date="2019" name="Int. J. Syst. Evol. Microbiol.">
        <title>The Global Catalogue of Microorganisms (GCM) 10K type strain sequencing project: providing services to taxonomists for standard genome sequencing and annotation.</title>
        <authorList>
            <consortium name="The Broad Institute Genomics Platform"/>
            <consortium name="The Broad Institute Genome Sequencing Center for Infectious Disease"/>
            <person name="Wu L."/>
            <person name="Ma J."/>
        </authorList>
    </citation>
    <scope>NUCLEOTIDE SEQUENCE [LARGE SCALE GENOMIC DNA]</scope>
    <source>
        <strain evidence="15">CCUG 30340</strain>
    </source>
</reference>
<evidence type="ECO:0000256" key="3">
    <source>
        <dbReference type="ARBA" id="ARBA00022452"/>
    </source>
</evidence>
<dbReference type="EMBL" id="JBHSHD010000006">
    <property type="protein sequence ID" value="MFC4819960.1"/>
    <property type="molecule type" value="Genomic_DNA"/>
</dbReference>
<protein>
    <submittedName>
        <fullName evidence="14">TonB-dependent receptor</fullName>
    </submittedName>
</protein>
<dbReference type="SUPFAM" id="SSF56935">
    <property type="entry name" value="Porins"/>
    <property type="match status" value="1"/>
</dbReference>
<keyword evidence="12" id="KW-0732">Signal</keyword>
<evidence type="ECO:0000256" key="2">
    <source>
        <dbReference type="ARBA" id="ARBA00022448"/>
    </source>
</evidence>
<feature type="domain" description="Secretin/TonB short N-terminal" evidence="13">
    <location>
        <begin position="47"/>
        <end position="98"/>
    </location>
</feature>
<dbReference type="Pfam" id="PF07660">
    <property type="entry name" value="STN"/>
    <property type="match status" value="1"/>
</dbReference>
<evidence type="ECO:0000256" key="6">
    <source>
        <dbReference type="ARBA" id="ARBA00023004"/>
    </source>
</evidence>
<dbReference type="CDD" id="cd01347">
    <property type="entry name" value="ligand_gated_channel"/>
    <property type="match status" value="1"/>
</dbReference>
<evidence type="ECO:0000256" key="5">
    <source>
        <dbReference type="ARBA" id="ARBA00022692"/>
    </source>
</evidence>
<evidence type="ECO:0000256" key="7">
    <source>
        <dbReference type="ARBA" id="ARBA00023077"/>
    </source>
</evidence>
<evidence type="ECO:0000256" key="1">
    <source>
        <dbReference type="ARBA" id="ARBA00004571"/>
    </source>
</evidence>
<evidence type="ECO:0000256" key="12">
    <source>
        <dbReference type="SAM" id="SignalP"/>
    </source>
</evidence>